<gene>
    <name evidence="2" type="ORF">AC625_18855</name>
</gene>
<dbReference type="GO" id="GO:0003824">
    <property type="term" value="F:catalytic activity"/>
    <property type="evidence" value="ECO:0007669"/>
    <property type="project" value="UniProtKB-ARBA"/>
</dbReference>
<dbReference type="PATRIC" id="fig|1679170.3.peg.4271"/>
<dbReference type="Proteomes" id="UP000037146">
    <property type="component" value="Unassembled WGS sequence"/>
</dbReference>
<feature type="domain" description="Aerobactin siderophore biosynthesis IucA/IucC-like C-terminal" evidence="1">
    <location>
        <begin position="61"/>
        <end position="214"/>
    </location>
</feature>
<evidence type="ECO:0000313" key="3">
    <source>
        <dbReference type="Proteomes" id="UP000037146"/>
    </source>
</evidence>
<protein>
    <recommendedName>
        <fullName evidence="1">Aerobactin siderophore biosynthesis IucA/IucC-like C-terminal domain-containing protein</fullName>
    </recommendedName>
</protein>
<reference evidence="3" key="1">
    <citation type="submission" date="2015-07" db="EMBL/GenBank/DDBJ databases">
        <title>Genome sequencing project for genomic taxonomy and phylogenomics of Bacillus-like bacteria.</title>
        <authorList>
            <person name="Liu B."/>
            <person name="Wang J."/>
            <person name="Zhu Y."/>
            <person name="Liu G."/>
            <person name="Chen Q."/>
            <person name="Chen Z."/>
            <person name="Lan J."/>
            <person name="Che J."/>
            <person name="Ge C."/>
            <person name="Shi H."/>
            <person name="Pan Z."/>
            <person name="Liu X."/>
        </authorList>
    </citation>
    <scope>NUCLEOTIDE SEQUENCE [LARGE SCALE GENOMIC DNA]</scope>
    <source>
        <strain evidence="3">FJAT-27997</strain>
    </source>
</reference>
<sequence>MVRELSDLQINKLSKLRLTTSKTDSSLSVQIKDLLHESSLKKYLEIVSSRIQAPNDKVTASLFVKRYAFLSVIYLYAMSAWNEKLSISYENVSIETDDNETLWLPSFRFANLETETFEEDRDKWRKNCLESLFKEHFLPLIDCLARTTKISRLILWENIAVYIYWLYETVLVEEGVQEAIKNRAKDDFQFIVFQASADIFGNDLKNPLTRYYNARIYIEELGKEVRPRKTCCLSHLTINKQYCQTCPHMCKSGK</sequence>
<dbReference type="RefSeq" id="WP_049682697.1">
    <property type="nucleotide sequence ID" value="NZ_LFZW01000001.1"/>
</dbReference>
<dbReference type="OrthoDB" id="5870636at2"/>
<dbReference type="InterPro" id="IPR022770">
    <property type="entry name" value="IucA/IucC-like_C"/>
</dbReference>
<dbReference type="AlphaFoldDB" id="A0A0K9GXJ5"/>
<accession>A0A0K9GXJ5</accession>
<name>A0A0K9GXJ5_9BACI</name>
<dbReference type="STRING" id="1679170.AC625_18855"/>
<dbReference type="Pfam" id="PF06276">
    <property type="entry name" value="FhuF"/>
    <property type="match status" value="1"/>
</dbReference>
<organism evidence="2 3">
    <name type="scientific">Peribacillus loiseleuriae</name>
    <dbReference type="NCBI Taxonomy" id="1679170"/>
    <lineage>
        <taxon>Bacteria</taxon>
        <taxon>Bacillati</taxon>
        <taxon>Bacillota</taxon>
        <taxon>Bacilli</taxon>
        <taxon>Bacillales</taxon>
        <taxon>Bacillaceae</taxon>
        <taxon>Peribacillus</taxon>
    </lineage>
</organism>
<dbReference type="EMBL" id="LFZW01000001">
    <property type="protein sequence ID" value="KMY51350.1"/>
    <property type="molecule type" value="Genomic_DNA"/>
</dbReference>
<comment type="caution">
    <text evidence="2">The sequence shown here is derived from an EMBL/GenBank/DDBJ whole genome shotgun (WGS) entry which is preliminary data.</text>
</comment>
<evidence type="ECO:0000259" key="1">
    <source>
        <dbReference type="Pfam" id="PF06276"/>
    </source>
</evidence>
<evidence type="ECO:0000313" key="2">
    <source>
        <dbReference type="EMBL" id="KMY51350.1"/>
    </source>
</evidence>
<keyword evidence="3" id="KW-1185">Reference proteome</keyword>
<proteinExistence type="predicted"/>